<dbReference type="InterPro" id="IPR050287">
    <property type="entry name" value="MTA/SAH_deaminase"/>
</dbReference>
<proteinExistence type="predicted"/>
<dbReference type="InterPro" id="IPR006680">
    <property type="entry name" value="Amidohydro-rel"/>
</dbReference>
<dbReference type="PANTHER" id="PTHR43794:SF5">
    <property type="entry name" value="CHLOROHYDROLASE FAMILY PROTEIN"/>
    <property type="match status" value="1"/>
</dbReference>
<dbReference type="EMBL" id="JABEMB010000003">
    <property type="protein sequence ID" value="NNH02974.1"/>
    <property type="molecule type" value="Genomic_DNA"/>
</dbReference>
<reference evidence="2 3" key="1">
    <citation type="submission" date="2020-05" db="EMBL/GenBank/DDBJ databases">
        <title>MicrobeNet Type strains.</title>
        <authorList>
            <person name="Nicholson A.C."/>
        </authorList>
    </citation>
    <scope>NUCLEOTIDE SEQUENCE [LARGE SCALE GENOMIC DNA]</scope>
    <source>
        <strain evidence="2 3">JCM 14282</strain>
    </source>
</reference>
<dbReference type="InterPro" id="IPR032466">
    <property type="entry name" value="Metal_Hydrolase"/>
</dbReference>
<organism evidence="2 3">
    <name type="scientific">Microbacterium ulmi</name>
    <dbReference type="NCBI Taxonomy" id="179095"/>
    <lineage>
        <taxon>Bacteria</taxon>
        <taxon>Bacillati</taxon>
        <taxon>Actinomycetota</taxon>
        <taxon>Actinomycetes</taxon>
        <taxon>Micrococcales</taxon>
        <taxon>Microbacteriaceae</taxon>
        <taxon>Microbacterium</taxon>
    </lineage>
</organism>
<gene>
    <name evidence="2" type="ORF">HLA99_03760</name>
</gene>
<dbReference type="SUPFAM" id="SSF51338">
    <property type="entry name" value="Composite domain of metallo-dependent hydrolases"/>
    <property type="match status" value="1"/>
</dbReference>
<dbReference type="PANTHER" id="PTHR43794">
    <property type="entry name" value="AMINOHYDROLASE SSNA-RELATED"/>
    <property type="match status" value="1"/>
</dbReference>
<name>A0A7Y2LZ07_9MICO</name>
<dbReference type="RefSeq" id="WP_167034912.1">
    <property type="nucleotide sequence ID" value="NZ_BAAANA010000002.1"/>
</dbReference>
<evidence type="ECO:0000259" key="1">
    <source>
        <dbReference type="Pfam" id="PF01979"/>
    </source>
</evidence>
<accession>A0A7Y2LZ07</accession>
<keyword evidence="2" id="KW-0378">Hydrolase</keyword>
<dbReference type="GO" id="GO:0016810">
    <property type="term" value="F:hydrolase activity, acting on carbon-nitrogen (but not peptide) bonds"/>
    <property type="evidence" value="ECO:0007669"/>
    <property type="project" value="InterPro"/>
</dbReference>
<dbReference type="AlphaFoldDB" id="A0A7Y2LZ07"/>
<evidence type="ECO:0000313" key="3">
    <source>
        <dbReference type="Proteomes" id="UP000543598"/>
    </source>
</evidence>
<keyword evidence="3" id="KW-1185">Reference proteome</keyword>
<feature type="domain" description="Amidohydrolase-related" evidence="1">
    <location>
        <begin position="71"/>
        <end position="425"/>
    </location>
</feature>
<dbReference type="InterPro" id="IPR011059">
    <property type="entry name" value="Metal-dep_hydrolase_composite"/>
</dbReference>
<dbReference type="Gene3D" id="2.30.40.10">
    <property type="entry name" value="Urease, subunit C, domain 1"/>
    <property type="match status" value="1"/>
</dbReference>
<dbReference type="Gene3D" id="3.20.20.140">
    <property type="entry name" value="Metal-dependent hydrolases"/>
    <property type="match status" value="1"/>
</dbReference>
<dbReference type="SUPFAM" id="SSF51556">
    <property type="entry name" value="Metallo-dependent hydrolases"/>
    <property type="match status" value="1"/>
</dbReference>
<comment type="caution">
    <text evidence="2">The sequence shown here is derived from an EMBL/GenBank/DDBJ whole genome shotgun (WGS) entry which is preliminary data.</text>
</comment>
<protein>
    <submittedName>
        <fullName evidence="2">Amidohydrolase family protein</fullName>
    </submittedName>
</protein>
<sequence length="492" mass="53276">MSTPEPAAAPRAEDFVAGRPIVFRNATVITVDSPGVIEGGDVLVTGETITAVGPQLEVPEGTLEIDATGGIITPGFIDTHRHMWQTALRGYGGDWALTQYFVFYYLQWGQVFRPEDVYAGNLLSALESVDTGVTTTLDWSHGLRSPEYGEAAIQAFREIPGRFVLAYGNYLGAPWEWSNSPEFRDFVTKNFNAPDDMLGLALAFDVPGSPEFPELGAFQAARELGLRVTTHAGVWGATTDTGITQMYDAGVMDDTITYVHSSSLNEQSYQKIAATGGTVSVATESEQSAGQGYPSSWAIRHYGIPASISMDTSVWWSADFFSAMRATLSADRSRDHLEAHARNETIVANRLRAEDVVRMATMGGAKALGMEDAIGSITPGKKADLLLIKNDESPAMTPILHPYAHVVYQAGTADVHTVVVNGKIVKYEGKRIGLPLKPIADKVAASVEHVRSQLGEDRWFADMHPEIEPDAEIENPYKYTSGDAHVTAASEG</sequence>
<dbReference type="Proteomes" id="UP000543598">
    <property type="component" value="Unassembled WGS sequence"/>
</dbReference>
<evidence type="ECO:0000313" key="2">
    <source>
        <dbReference type="EMBL" id="NNH02974.1"/>
    </source>
</evidence>
<dbReference type="Pfam" id="PF01979">
    <property type="entry name" value="Amidohydro_1"/>
    <property type="match status" value="1"/>
</dbReference>